<dbReference type="PANTHER" id="PTHR42735:SF4">
    <property type="entry name" value="PYRIDOXAL PHOSPHATE-DEPENDENT DECARBOXYLASE FAMILY PROTEIN"/>
    <property type="match status" value="1"/>
</dbReference>
<comment type="cofactor">
    <cofactor evidence="1">
        <name>pyridoxal 5'-phosphate</name>
        <dbReference type="ChEBI" id="CHEBI:597326"/>
    </cofactor>
</comment>
<dbReference type="EMBL" id="JBANRG010000087">
    <property type="protein sequence ID" value="KAK7437263.1"/>
    <property type="molecule type" value="Genomic_DNA"/>
</dbReference>
<dbReference type="SUPFAM" id="SSF53383">
    <property type="entry name" value="PLP-dependent transferases"/>
    <property type="match status" value="1"/>
</dbReference>
<name>A0ABR1IST4_9AGAR</name>
<evidence type="ECO:0000313" key="4">
    <source>
        <dbReference type="EMBL" id="KAK7437263.1"/>
    </source>
</evidence>
<reference evidence="4 5" key="1">
    <citation type="submission" date="2024-01" db="EMBL/GenBank/DDBJ databases">
        <title>A draft genome for the cacao thread blight pathogen Marasmiellus scandens.</title>
        <authorList>
            <person name="Baruah I.K."/>
            <person name="Leung J."/>
            <person name="Bukari Y."/>
            <person name="Amoako-Attah I."/>
            <person name="Meinhardt L.W."/>
            <person name="Bailey B.A."/>
            <person name="Cohen S.P."/>
        </authorList>
    </citation>
    <scope>NUCLEOTIDE SEQUENCE [LARGE SCALE GENOMIC DNA]</scope>
    <source>
        <strain evidence="4 5">GH-19</strain>
    </source>
</reference>
<keyword evidence="3" id="KW-0456">Lyase</keyword>
<protein>
    <recommendedName>
        <fullName evidence="6">PLP-dependent transferase</fullName>
    </recommendedName>
</protein>
<gene>
    <name evidence="4" type="ORF">VKT23_018704</name>
</gene>
<comment type="caution">
    <text evidence="4">The sequence shown here is derived from an EMBL/GenBank/DDBJ whole genome shotgun (WGS) entry which is preliminary data.</text>
</comment>
<evidence type="ECO:0000313" key="5">
    <source>
        <dbReference type="Proteomes" id="UP001498398"/>
    </source>
</evidence>
<dbReference type="Proteomes" id="UP001498398">
    <property type="component" value="Unassembled WGS sequence"/>
</dbReference>
<sequence>MPSLPNYDEDLHQAVSAWFLGPRAENFGYLQQVLNTILVEQAQARNGYYPQDPKFITKEMQESPAFERQIMKLSVGVQALAQRLAQHHVPFWNPRYNGHMTNDTTLPGIAGYLTGMLFNPNNVAAEASPLTTWLEMKVGQELCEMVKYNTDPQNKDEPQAWGHITCDGTIANLESIWAARNLKFYPLSLLLAMERGSLGFLLNKFHVQTCEGTSKLLRDFTTWELLNIVPYEVLAIPDRLYTSLSEKTLLCLNNGSDVNILTGAAITGIGSENLINIKVDDGAHMAIGHLEDELNKCLYANPPCTVYTVVAIIGSTEHGACDPLGDIVKLREKFRKKGLSFVLHADGAWGTYFSTTLEQEGFRNGPDEEHHFVPSIALKPKTIESLRNLRFCDSITIDPHKSGYIQYPSGGLLYRDQRMRYLVTWTSPVVNRQGEESIGVYGIEGRQVEL</sequence>
<evidence type="ECO:0000256" key="3">
    <source>
        <dbReference type="ARBA" id="ARBA00023239"/>
    </source>
</evidence>
<dbReference type="InterPro" id="IPR015421">
    <property type="entry name" value="PyrdxlP-dep_Trfase_major"/>
</dbReference>
<proteinExistence type="predicted"/>
<evidence type="ECO:0008006" key="6">
    <source>
        <dbReference type="Google" id="ProtNLM"/>
    </source>
</evidence>
<accession>A0ABR1IST4</accession>
<evidence type="ECO:0000256" key="1">
    <source>
        <dbReference type="ARBA" id="ARBA00001933"/>
    </source>
</evidence>
<dbReference type="InterPro" id="IPR015424">
    <property type="entry name" value="PyrdxlP-dep_Trfase"/>
</dbReference>
<dbReference type="InterPro" id="IPR050477">
    <property type="entry name" value="GrpII_AminoAcid_Decarb"/>
</dbReference>
<keyword evidence="5" id="KW-1185">Reference proteome</keyword>
<keyword evidence="2" id="KW-0663">Pyridoxal phosphate</keyword>
<organism evidence="4 5">
    <name type="scientific">Marasmiellus scandens</name>
    <dbReference type="NCBI Taxonomy" id="2682957"/>
    <lineage>
        <taxon>Eukaryota</taxon>
        <taxon>Fungi</taxon>
        <taxon>Dikarya</taxon>
        <taxon>Basidiomycota</taxon>
        <taxon>Agaricomycotina</taxon>
        <taxon>Agaricomycetes</taxon>
        <taxon>Agaricomycetidae</taxon>
        <taxon>Agaricales</taxon>
        <taxon>Marasmiineae</taxon>
        <taxon>Omphalotaceae</taxon>
        <taxon>Marasmiellus</taxon>
    </lineage>
</organism>
<evidence type="ECO:0000256" key="2">
    <source>
        <dbReference type="ARBA" id="ARBA00022898"/>
    </source>
</evidence>
<dbReference type="PANTHER" id="PTHR42735">
    <property type="match status" value="1"/>
</dbReference>
<dbReference type="Gene3D" id="3.40.640.10">
    <property type="entry name" value="Type I PLP-dependent aspartate aminotransferase-like (Major domain)"/>
    <property type="match status" value="1"/>
</dbReference>